<dbReference type="Proteomes" id="UP000233160">
    <property type="component" value="Unassembled WGS sequence"/>
</dbReference>
<protein>
    <submittedName>
        <fullName evidence="2">Junctional cadherin 5 associated</fullName>
    </submittedName>
</protein>
<feature type="compositionally biased region" description="Polar residues" evidence="1">
    <location>
        <begin position="736"/>
        <end position="759"/>
    </location>
</feature>
<feature type="compositionally biased region" description="Basic and acidic residues" evidence="1">
    <location>
        <begin position="305"/>
        <end position="328"/>
    </location>
</feature>
<dbReference type="Ensembl" id="ENSPCOT00000006704.1">
    <property type="protein sequence ID" value="ENSPCOP00000001922.1"/>
    <property type="gene ID" value="ENSPCOG00000005935.1"/>
</dbReference>
<dbReference type="Pfam" id="PF15351">
    <property type="entry name" value="JCAD"/>
    <property type="match status" value="1"/>
</dbReference>
<reference evidence="2" key="2">
    <citation type="submission" date="2025-09" db="UniProtKB">
        <authorList>
            <consortium name="Ensembl"/>
        </authorList>
    </citation>
    <scope>IDENTIFICATION</scope>
</reference>
<keyword evidence="3" id="KW-1185">Reference proteome</keyword>
<accession>A0A2K6EJN1</accession>
<dbReference type="GO" id="GO:0043410">
    <property type="term" value="P:positive regulation of MAPK cascade"/>
    <property type="evidence" value="ECO:0007669"/>
    <property type="project" value="Ensembl"/>
</dbReference>
<dbReference type="GO" id="GO:0048471">
    <property type="term" value="C:perinuclear region of cytoplasm"/>
    <property type="evidence" value="ECO:0007669"/>
    <property type="project" value="Ensembl"/>
</dbReference>
<dbReference type="GO" id="GO:1903672">
    <property type="term" value="P:positive regulation of sprouting angiogenesis"/>
    <property type="evidence" value="ECO:0007669"/>
    <property type="project" value="Ensembl"/>
</dbReference>
<dbReference type="KEGG" id="pcoq:105818730"/>
<feature type="region of interest" description="Disordered" evidence="1">
    <location>
        <begin position="1200"/>
        <end position="1232"/>
    </location>
</feature>
<reference evidence="2" key="1">
    <citation type="submission" date="2025-08" db="UniProtKB">
        <authorList>
            <consortium name="Ensembl"/>
        </authorList>
    </citation>
    <scope>IDENTIFICATION</scope>
</reference>
<feature type="region of interest" description="Disordered" evidence="1">
    <location>
        <begin position="1"/>
        <end position="116"/>
    </location>
</feature>
<feature type="region of interest" description="Disordered" evidence="1">
    <location>
        <begin position="265"/>
        <end position="405"/>
    </location>
</feature>
<feature type="compositionally biased region" description="Polar residues" evidence="1">
    <location>
        <begin position="95"/>
        <end position="109"/>
    </location>
</feature>
<feature type="region of interest" description="Disordered" evidence="1">
    <location>
        <begin position="826"/>
        <end position="1053"/>
    </location>
</feature>
<feature type="compositionally biased region" description="Basic and acidic residues" evidence="1">
    <location>
        <begin position="772"/>
        <end position="789"/>
    </location>
</feature>
<feature type="compositionally biased region" description="Polar residues" evidence="1">
    <location>
        <begin position="956"/>
        <end position="968"/>
    </location>
</feature>
<feature type="compositionally biased region" description="Low complexity" evidence="1">
    <location>
        <begin position="686"/>
        <end position="700"/>
    </location>
</feature>
<dbReference type="OMA" id="DERGCRQ"/>
<feature type="compositionally biased region" description="Pro residues" evidence="1">
    <location>
        <begin position="338"/>
        <end position="352"/>
    </location>
</feature>
<feature type="compositionally biased region" description="Polar residues" evidence="1">
    <location>
        <begin position="526"/>
        <end position="538"/>
    </location>
</feature>
<evidence type="ECO:0000313" key="2">
    <source>
        <dbReference type="Ensembl" id="ENSPCOP00000001922.1"/>
    </source>
</evidence>
<feature type="compositionally biased region" description="Basic and acidic residues" evidence="1">
    <location>
        <begin position="490"/>
        <end position="506"/>
    </location>
</feature>
<dbReference type="GO" id="GO:1900748">
    <property type="term" value="P:positive regulation of vascular endothelial growth factor signaling pathway"/>
    <property type="evidence" value="ECO:0007669"/>
    <property type="project" value="Ensembl"/>
</dbReference>
<feature type="compositionally biased region" description="Basic and acidic residues" evidence="1">
    <location>
        <begin position="15"/>
        <end position="31"/>
    </location>
</feature>
<dbReference type="GO" id="GO:0090050">
    <property type="term" value="P:positive regulation of cell migration involved in sprouting angiogenesis"/>
    <property type="evidence" value="ECO:0007669"/>
    <property type="project" value="Ensembl"/>
</dbReference>
<dbReference type="GO" id="GO:0005912">
    <property type="term" value="C:adherens junction"/>
    <property type="evidence" value="ECO:0007669"/>
    <property type="project" value="Ensembl"/>
</dbReference>
<dbReference type="PANTHER" id="PTHR34757">
    <property type="entry name" value="JUNCTIONAL PROTEIN ASSOCIATED WITH CORONARY ARTERY DISEASE"/>
    <property type="match status" value="1"/>
</dbReference>
<evidence type="ECO:0000313" key="3">
    <source>
        <dbReference type="Proteomes" id="UP000233160"/>
    </source>
</evidence>
<feature type="compositionally biased region" description="Basic and acidic residues" evidence="1">
    <location>
        <begin position="1307"/>
        <end position="1316"/>
    </location>
</feature>
<evidence type="ECO:0000256" key="1">
    <source>
        <dbReference type="SAM" id="MobiDB-lite"/>
    </source>
</evidence>
<organism evidence="2 3">
    <name type="scientific">Propithecus coquereli</name>
    <name type="common">Coquerel's sifaka</name>
    <name type="synonym">Propithecus verreauxi coquereli</name>
    <dbReference type="NCBI Taxonomy" id="379532"/>
    <lineage>
        <taxon>Eukaryota</taxon>
        <taxon>Metazoa</taxon>
        <taxon>Chordata</taxon>
        <taxon>Craniata</taxon>
        <taxon>Vertebrata</taxon>
        <taxon>Euteleostomi</taxon>
        <taxon>Mammalia</taxon>
        <taxon>Eutheria</taxon>
        <taxon>Euarchontoglires</taxon>
        <taxon>Primates</taxon>
        <taxon>Strepsirrhini</taxon>
        <taxon>Lemuriformes</taxon>
        <taxon>Indriidae</taxon>
        <taxon>Propithecus</taxon>
    </lineage>
</organism>
<dbReference type="CTD" id="57608"/>
<feature type="compositionally biased region" description="Basic and acidic residues" evidence="1">
    <location>
        <begin position="975"/>
        <end position="984"/>
    </location>
</feature>
<dbReference type="InterPro" id="IPR028221">
    <property type="entry name" value="JCAD"/>
</dbReference>
<feature type="region of interest" description="Disordered" evidence="1">
    <location>
        <begin position="424"/>
        <end position="538"/>
    </location>
</feature>
<sequence>MYSVEDLLISHGYKPSRDLPAPREDDPEGRQPARTRTRAGHGLLNGHEDGPAVSAHRQPSAGKGRVSDTESRRSTPRGHGEPPGASRTSEAGFYNQPTSAWSPQPQAGSGQVCWRRGGREVSSVLGPRGREDLEVRGMAQAHSLPGHMREGPWEVGGRTENVVKKAVWEEELRVPTPAKWQDVSLGSWDQPRKVGRQMSDGSAERLFHDLYPFIRGEHVLSSQNKRKSQSLPRVLSPESLSCTDIPLPLSDGRLPKIPPCPPNCAPNLEPTRHPEKGGASVPLPRPKFGRPLKPPSHGSHQPSRRGVENSDPQDGRQTDPHVSRRELCASDSGLEPPVYVPPPSYRSPPLNIPNPYLEDTAPRPLTEKAGAGGQLPPGPLGAGSEYGASPRSPRGPPAHPRAATAYSSSVQYIPFDDPRIRHIKLAQPQGFCEGTKLDDKSRDSSPVTPQEPPRGKMQPEGAMLDPRSLTPPSGDERDPGARPWWLWDQFPRDGEHSGLPDQRDPCVARGQRPDVGGSQRRHAEGQVSSPNSQGDGTCETQAKFKKFETGIQTKKSSKRKTSETIFCLVSIPVKSEAHLPDTDTNNNDLKCGAGGARGLDPGVALQEQSLLSTSATDLELQALTGSMGGRTEFQKQDLGGPEDDKHSVDLRLLQLAPHRALEGVGSWPGHQYRDQQTQTSFPEEPQSSQLLQGAQLAGSSDTAPTPKCPDPAASGAQTHPVLASGDHRQRPDAQNLKGQRSLSPSGNSVFSRTSSSTHQAPGPRAGWSQPRVDGRGPRASPEPRREVVKGEPTGPCNSKQLFGQFLLKPVSRRPWDLISQLESFNKELQEGEESSSGSSATSEDSEAEAQWEDCADSRPGDPGFPGLSPGRRVEQQRGVWVPEGPVRRAGRGEHESESWSEESGPGRPPSLGPLQAEGGSGDSPWSADISLSAEKRRQEVGSAVNEPVVSPAPVQGVTSSRPSGTKPASPSYPAEPREPQESERLPGASTSVTPGSAGPPGVDGAGERGTVLPLSLTSKSRGLSAPDLRSVGRGQSASEAEGSLGEAVEIPPGESLQARAARILGIEVAVESLLRGTRRAGQSRPPEPDASACCPESPGDDPSSSSATSDGPTVPADAFYGRRKCGWTESPLFVGERDSARRAPLVSEHSGVDGAMACDASSPEPRLNPLESSSFDQQDVGVKPPFRSTLFHFIERTPSVAGSEKRLRSPSKVIESLQEKLASPPRRADPDRLMRMKEVSSVSRMRFLSCRSTDSPEEPEDLKAARGQPGPPGGFVSLSGGDRAWRGGHSLSVCKEGVSRGAGERPAAPKDEHVDQDFWCPDSYDPSRVERV</sequence>
<dbReference type="GeneID" id="105818730"/>
<dbReference type="STRING" id="379532.ENSPCOP00000001922"/>
<dbReference type="OrthoDB" id="8669630at2759"/>
<feature type="region of interest" description="Disordered" evidence="1">
    <location>
        <begin position="221"/>
        <end position="240"/>
    </location>
</feature>
<dbReference type="GO" id="GO:1903589">
    <property type="term" value="P:positive regulation of blood vessel endothelial cell proliferation involved in sprouting angiogenesis"/>
    <property type="evidence" value="ECO:0007669"/>
    <property type="project" value="Ensembl"/>
</dbReference>
<dbReference type="GO" id="GO:0032587">
    <property type="term" value="C:ruffle membrane"/>
    <property type="evidence" value="ECO:0007669"/>
    <property type="project" value="Ensembl"/>
</dbReference>
<feature type="region of interest" description="Disordered" evidence="1">
    <location>
        <begin position="1132"/>
        <end position="1181"/>
    </location>
</feature>
<proteinExistence type="predicted"/>
<feature type="region of interest" description="Disordered" evidence="1">
    <location>
        <begin position="1076"/>
        <end position="1120"/>
    </location>
</feature>
<gene>
    <name evidence="2" type="primary">JCAD</name>
</gene>
<feature type="compositionally biased region" description="Low complexity" evidence="1">
    <location>
        <begin position="1100"/>
        <end position="1113"/>
    </location>
</feature>
<dbReference type="GeneTree" id="ENSGT00390000015348"/>
<name>A0A2K6EJN1_PROCO</name>
<feature type="region of interest" description="Disordered" evidence="1">
    <location>
        <begin position="663"/>
        <end position="800"/>
    </location>
</feature>
<feature type="region of interest" description="Disordered" evidence="1">
    <location>
        <begin position="626"/>
        <end position="646"/>
    </location>
</feature>
<feature type="region of interest" description="Disordered" evidence="1">
    <location>
        <begin position="1249"/>
        <end position="1332"/>
    </location>
</feature>
<dbReference type="PANTHER" id="PTHR34757:SF1">
    <property type="entry name" value="JUNCTIONAL CADHERIN 5-ASSOCIATED PROTEIN"/>
    <property type="match status" value="1"/>
</dbReference>
<feature type="compositionally biased region" description="Acidic residues" evidence="1">
    <location>
        <begin position="843"/>
        <end position="854"/>
    </location>
</feature>